<feature type="domain" description="Nephrocystin 3-like N-terminal" evidence="4">
    <location>
        <begin position="236"/>
        <end position="337"/>
    </location>
</feature>
<dbReference type="PANTHER" id="PTHR10039">
    <property type="entry name" value="AMELOGENIN"/>
    <property type="match status" value="1"/>
</dbReference>
<evidence type="ECO:0000256" key="1">
    <source>
        <dbReference type="ARBA" id="ARBA00022737"/>
    </source>
</evidence>
<comment type="caution">
    <text evidence="5">The sequence shown here is derived from an EMBL/GenBank/DDBJ whole genome shotgun (WGS) entry which is preliminary data.</text>
</comment>
<proteinExistence type="predicted"/>
<evidence type="ECO:0000259" key="4">
    <source>
        <dbReference type="Pfam" id="PF24883"/>
    </source>
</evidence>
<keyword evidence="1" id="KW-0677">Repeat</keyword>
<name>A0AAE0K2M9_9PEZI</name>
<protein>
    <recommendedName>
        <fullName evidence="4">Nephrocystin 3-like N-terminal domain-containing protein</fullName>
    </recommendedName>
</protein>
<evidence type="ECO:0000256" key="3">
    <source>
        <dbReference type="SAM" id="MobiDB-lite"/>
    </source>
</evidence>
<reference evidence="5" key="2">
    <citation type="submission" date="2023-06" db="EMBL/GenBank/DDBJ databases">
        <authorList>
            <consortium name="Lawrence Berkeley National Laboratory"/>
            <person name="Haridas S."/>
            <person name="Hensen N."/>
            <person name="Bonometti L."/>
            <person name="Westerberg I."/>
            <person name="Brannstrom I.O."/>
            <person name="Guillou S."/>
            <person name="Cros-Aarteil S."/>
            <person name="Calhoun S."/>
            <person name="Kuo A."/>
            <person name="Mondo S."/>
            <person name="Pangilinan J."/>
            <person name="Riley R."/>
            <person name="Labutti K."/>
            <person name="Andreopoulos B."/>
            <person name="Lipzen A."/>
            <person name="Chen C."/>
            <person name="Yanf M."/>
            <person name="Daum C."/>
            <person name="Ng V."/>
            <person name="Clum A."/>
            <person name="Steindorff A."/>
            <person name="Ohm R."/>
            <person name="Martin F."/>
            <person name="Silar P."/>
            <person name="Natvig D."/>
            <person name="Lalanne C."/>
            <person name="Gautier V."/>
            <person name="Ament-Velasquez S.L."/>
            <person name="Kruys A."/>
            <person name="Hutchinson M.I."/>
            <person name="Powell A.J."/>
            <person name="Barry K."/>
            <person name="Miller A.N."/>
            <person name="Grigoriev I.V."/>
            <person name="Debuchy R."/>
            <person name="Gladieux P."/>
            <person name="Thoren M.H."/>
            <person name="Johannesson H."/>
        </authorList>
    </citation>
    <scope>NUCLEOTIDE SEQUENCE</scope>
    <source>
        <strain evidence="5">CBS 958.72</strain>
    </source>
</reference>
<dbReference type="AlphaFoldDB" id="A0AAE0K2M9"/>
<keyword evidence="6" id="KW-1185">Reference proteome</keyword>
<keyword evidence="2" id="KW-0175">Coiled coil</keyword>
<sequence length="739" mass="84527">MPLKAPTPALSASRRAIENAFKDLERTISPAESRDFASTTLEDVRRAAMDLERQLAARQSLRNMRRLEPLFQGLHHYSKVIVLCNGTDYLPWIWAPIKLILKRFQPQLYPVFVIFYADILRFHKAAYKFIIRRSWKILFLTTWGRFEREFETIIADLKRHEELIDKEVNAHNIVEARTMRETLRTWRTENLEQLAQEQKQQTARQMQSAITWLRLDDSDQIVLFDSLAKVGERYPGTVDWVLKRPQVTSWLRSTPDHPFLWLQGGPGTGKSVIAAQLLSFLNASKGSLVIRHFCSYTHDSSIQYDQIIKSLLLQAAQRDADLVAHIHEEYVVKKEIRPFACRRERLFLQAMHDKLRMFLWACLVLDYLAANLFYSGDEFMRAVDALPRELTAFYEKLLSRILSGLDIRSALRLRAIFGWIAFAKRPLRKAELQSALMFQTDESIGARPVPAHALEASPHLQSGDCSIPIRMEEGSIRWDHGLASLRCIRSAFDVLSPGFPQNLRQVQIIRGVWGFVPYATEFWAVDLQELTVAPTEKWDCRFISIASNLSTFLAKSRPGPEAIHSGQLIEELEGIRQNFPNLWCDATLSLQARASGQHRADGLNLAASEFERFCNNFGGHAYLCRFISCVHATSGFGSSEERQAHEADHKLSFPCAEQGCQYPPFSSQKSLRRHLSEKHGKGGRRRPANRATTDSINPLTGDNVLNDFDFDSFLHDDTGEHRSFDFTQGFMEGGEIGDE</sequence>
<dbReference type="InterPro" id="IPR056884">
    <property type="entry name" value="NPHP3-like_N"/>
</dbReference>
<dbReference type="EMBL" id="JAULSN010000006">
    <property type="protein sequence ID" value="KAK3368854.1"/>
    <property type="molecule type" value="Genomic_DNA"/>
</dbReference>
<accession>A0AAE0K2M9</accession>
<dbReference type="Proteomes" id="UP001287356">
    <property type="component" value="Unassembled WGS sequence"/>
</dbReference>
<feature type="coiled-coil region" evidence="2">
    <location>
        <begin position="34"/>
        <end position="61"/>
    </location>
</feature>
<dbReference type="Pfam" id="PF24883">
    <property type="entry name" value="NPHP3_N"/>
    <property type="match status" value="1"/>
</dbReference>
<reference evidence="5" key="1">
    <citation type="journal article" date="2023" name="Mol. Phylogenet. Evol.">
        <title>Genome-scale phylogeny and comparative genomics of the fungal order Sordariales.</title>
        <authorList>
            <person name="Hensen N."/>
            <person name="Bonometti L."/>
            <person name="Westerberg I."/>
            <person name="Brannstrom I.O."/>
            <person name="Guillou S."/>
            <person name="Cros-Aarteil S."/>
            <person name="Calhoun S."/>
            <person name="Haridas S."/>
            <person name="Kuo A."/>
            <person name="Mondo S."/>
            <person name="Pangilinan J."/>
            <person name="Riley R."/>
            <person name="LaButti K."/>
            <person name="Andreopoulos B."/>
            <person name="Lipzen A."/>
            <person name="Chen C."/>
            <person name="Yan M."/>
            <person name="Daum C."/>
            <person name="Ng V."/>
            <person name="Clum A."/>
            <person name="Steindorff A."/>
            <person name="Ohm R.A."/>
            <person name="Martin F."/>
            <person name="Silar P."/>
            <person name="Natvig D.O."/>
            <person name="Lalanne C."/>
            <person name="Gautier V."/>
            <person name="Ament-Velasquez S.L."/>
            <person name="Kruys A."/>
            <person name="Hutchinson M.I."/>
            <person name="Powell A.J."/>
            <person name="Barry K."/>
            <person name="Miller A.N."/>
            <person name="Grigoriev I.V."/>
            <person name="Debuchy R."/>
            <person name="Gladieux P."/>
            <person name="Hiltunen Thoren M."/>
            <person name="Johannesson H."/>
        </authorList>
    </citation>
    <scope>NUCLEOTIDE SEQUENCE</scope>
    <source>
        <strain evidence="5">CBS 958.72</strain>
    </source>
</reference>
<evidence type="ECO:0000313" key="6">
    <source>
        <dbReference type="Proteomes" id="UP001287356"/>
    </source>
</evidence>
<dbReference type="SUPFAM" id="SSF52540">
    <property type="entry name" value="P-loop containing nucleoside triphosphate hydrolases"/>
    <property type="match status" value="1"/>
</dbReference>
<organism evidence="5 6">
    <name type="scientific">Lasiosphaeria ovina</name>
    <dbReference type="NCBI Taxonomy" id="92902"/>
    <lineage>
        <taxon>Eukaryota</taxon>
        <taxon>Fungi</taxon>
        <taxon>Dikarya</taxon>
        <taxon>Ascomycota</taxon>
        <taxon>Pezizomycotina</taxon>
        <taxon>Sordariomycetes</taxon>
        <taxon>Sordariomycetidae</taxon>
        <taxon>Sordariales</taxon>
        <taxon>Lasiosphaeriaceae</taxon>
        <taxon>Lasiosphaeria</taxon>
    </lineage>
</organism>
<evidence type="ECO:0000313" key="5">
    <source>
        <dbReference type="EMBL" id="KAK3368854.1"/>
    </source>
</evidence>
<dbReference type="InterPro" id="IPR027417">
    <property type="entry name" value="P-loop_NTPase"/>
</dbReference>
<feature type="region of interest" description="Disordered" evidence="3">
    <location>
        <begin position="664"/>
        <end position="698"/>
    </location>
</feature>
<feature type="compositionally biased region" description="Basic residues" evidence="3">
    <location>
        <begin position="670"/>
        <end position="688"/>
    </location>
</feature>
<evidence type="ECO:0000256" key="2">
    <source>
        <dbReference type="SAM" id="Coils"/>
    </source>
</evidence>
<dbReference type="PANTHER" id="PTHR10039:SF14">
    <property type="entry name" value="NACHT DOMAIN-CONTAINING PROTEIN"/>
    <property type="match status" value="1"/>
</dbReference>
<gene>
    <name evidence="5" type="ORF">B0T24DRAFT_650675</name>
</gene>